<proteinExistence type="predicted"/>
<reference evidence="1 2" key="1">
    <citation type="journal article" date="2019" name="Sci. Rep.">
        <title>Orb-weaving spider Araneus ventricosus genome elucidates the spidroin gene catalogue.</title>
        <authorList>
            <person name="Kono N."/>
            <person name="Nakamura H."/>
            <person name="Ohtoshi R."/>
            <person name="Moran D.A.P."/>
            <person name="Shinohara A."/>
            <person name="Yoshida Y."/>
            <person name="Fujiwara M."/>
            <person name="Mori M."/>
            <person name="Tomita M."/>
            <person name="Arakawa K."/>
        </authorList>
    </citation>
    <scope>NUCLEOTIDE SEQUENCE [LARGE SCALE GENOMIC DNA]</scope>
</reference>
<comment type="caution">
    <text evidence="1">The sequence shown here is derived from an EMBL/GenBank/DDBJ whole genome shotgun (WGS) entry which is preliminary data.</text>
</comment>
<protein>
    <submittedName>
        <fullName evidence="1">Uncharacterized protein</fullName>
    </submittedName>
</protein>
<sequence>MVVSAQNSTSAYHHRRLKIEDIVPEEYDGLRTPKIENGPAAVTMTIVIMNVRNVDVSEMVRNNNLE</sequence>
<gene>
    <name evidence="1" type="ORF">AVEN_161075_1</name>
</gene>
<name>A0A4Y2E0C3_ARAVE</name>
<dbReference type="EMBL" id="BGPR01000460">
    <property type="protein sequence ID" value="GBM21468.1"/>
    <property type="molecule type" value="Genomic_DNA"/>
</dbReference>
<evidence type="ECO:0000313" key="1">
    <source>
        <dbReference type="EMBL" id="GBM21468.1"/>
    </source>
</evidence>
<dbReference type="Proteomes" id="UP000499080">
    <property type="component" value="Unassembled WGS sequence"/>
</dbReference>
<evidence type="ECO:0000313" key="2">
    <source>
        <dbReference type="Proteomes" id="UP000499080"/>
    </source>
</evidence>
<dbReference type="AlphaFoldDB" id="A0A4Y2E0C3"/>
<organism evidence="1 2">
    <name type="scientific">Araneus ventricosus</name>
    <name type="common">Orbweaver spider</name>
    <name type="synonym">Epeira ventricosa</name>
    <dbReference type="NCBI Taxonomy" id="182803"/>
    <lineage>
        <taxon>Eukaryota</taxon>
        <taxon>Metazoa</taxon>
        <taxon>Ecdysozoa</taxon>
        <taxon>Arthropoda</taxon>
        <taxon>Chelicerata</taxon>
        <taxon>Arachnida</taxon>
        <taxon>Araneae</taxon>
        <taxon>Araneomorphae</taxon>
        <taxon>Entelegynae</taxon>
        <taxon>Araneoidea</taxon>
        <taxon>Araneidae</taxon>
        <taxon>Araneus</taxon>
    </lineage>
</organism>
<keyword evidence="2" id="KW-1185">Reference proteome</keyword>
<accession>A0A4Y2E0C3</accession>